<organism evidence="1 2">
    <name type="scientific">Fusarium sarcochroum</name>
    <dbReference type="NCBI Taxonomy" id="1208366"/>
    <lineage>
        <taxon>Eukaryota</taxon>
        <taxon>Fungi</taxon>
        <taxon>Dikarya</taxon>
        <taxon>Ascomycota</taxon>
        <taxon>Pezizomycotina</taxon>
        <taxon>Sordariomycetes</taxon>
        <taxon>Hypocreomycetidae</taxon>
        <taxon>Hypocreales</taxon>
        <taxon>Nectriaceae</taxon>
        <taxon>Fusarium</taxon>
        <taxon>Fusarium lateritium species complex</taxon>
    </lineage>
</organism>
<protein>
    <submittedName>
        <fullName evidence="1">Uncharacterized protein</fullName>
    </submittedName>
</protein>
<dbReference type="Proteomes" id="UP000622797">
    <property type="component" value="Unassembled WGS sequence"/>
</dbReference>
<name>A0A8H4TKF0_9HYPO</name>
<comment type="caution">
    <text evidence="1">The sequence shown here is derived from an EMBL/GenBank/DDBJ whole genome shotgun (WGS) entry which is preliminary data.</text>
</comment>
<keyword evidence="2" id="KW-1185">Reference proteome</keyword>
<dbReference type="AlphaFoldDB" id="A0A8H4TKF0"/>
<dbReference type="EMBL" id="JABEXW010000660">
    <property type="protein sequence ID" value="KAF4959512.1"/>
    <property type="molecule type" value="Genomic_DNA"/>
</dbReference>
<proteinExistence type="predicted"/>
<dbReference type="OrthoDB" id="4703408at2759"/>
<evidence type="ECO:0000313" key="1">
    <source>
        <dbReference type="EMBL" id="KAF4959512.1"/>
    </source>
</evidence>
<accession>A0A8H4TKF0</accession>
<sequence>MRCDTRSIISDGTTLYADPFAEPISCGCHAEQSVRPWLQCETHGCCMKKTKMEWCPEIDSCSEVVELHRYVQARRQPQNIWGTSRNSIWSLPIVPSKCEDWRYVRELDDCLFAAGMPYTTACAPVFNEALHNLVCAGRLIVDTQTQMNSLFNEIDFKRAMHNEFHGEACERVLNEWECVARGPIETGEALARQMGRALMKQMEVFEAAWRLIQTILWNERVEEDLIVDELEIVMDE</sequence>
<reference evidence="1" key="1">
    <citation type="journal article" date="2020" name="BMC Genomics">
        <title>Correction to: Identification and distribution of gene clusters required for synthesis of sphingolipid metabolism inhibitors in diverse species of the filamentous fungus Fusarium.</title>
        <authorList>
            <person name="Kim H.S."/>
            <person name="Lohmar J.M."/>
            <person name="Busman M."/>
            <person name="Brown D.W."/>
            <person name="Naumann T.A."/>
            <person name="Divon H.H."/>
            <person name="Lysoe E."/>
            <person name="Uhlig S."/>
            <person name="Proctor R.H."/>
        </authorList>
    </citation>
    <scope>NUCLEOTIDE SEQUENCE</scope>
    <source>
        <strain evidence="1">NRRL 20472</strain>
    </source>
</reference>
<reference evidence="1" key="2">
    <citation type="submission" date="2020-05" db="EMBL/GenBank/DDBJ databases">
        <authorList>
            <person name="Kim H.-S."/>
            <person name="Proctor R.H."/>
            <person name="Brown D.W."/>
        </authorList>
    </citation>
    <scope>NUCLEOTIDE SEQUENCE</scope>
    <source>
        <strain evidence="1">NRRL 20472</strain>
    </source>
</reference>
<evidence type="ECO:0000313" key="2">
    <source>
        <dbReference type="Proteomes" id="UP000622797"/>
    </source>
</evidence>
<gene>
    <name evidence="1" type="ORF">FSARC_10717</name>
</gene>